<feature type="coiled-coil region" evidence="1">
    <location>
        <begin position="65"/>
        <end position="92"/>
    </location>
</feature>
<evidence type="ECO:0000256" key="1">
    <source>
        <dbReference type="SAM" id="Coils"/>
    </source>
</evidence>
<evidence type="ECO:0000313" key="2">
    <source>
        <dbReference type="EMBL" id="XDV55902.1"/>
    </source>
</evidence>
<name>A0AB39XGK6_9BRAD</name>
<dbReference type="EMBL" id="CP165734">
    <property type="protein sequence ID" value="XDV55902.1"/>
    <property type="molecule type" value="Genomic_DNA"/>
</dbReference>
<proteinExistence type="predicted"/>
<organism evidence="2">
    <name type="scientific">Bradyrhizobium sp. LLZ17</name>
    <dbReference type="NCBI Taxonomy" id="3239388"/>
    <lineage>
        <taxon>Bacteria</taxon>
        <taxon>Pseudomonadati</taxon>
        <taxon>Pseudomonadota</taxon>
        <taxon>Alphaproteobacteria</taxon>
        <taxon>Hyphomicrobiales</taxon>
        <taxon>Nitrobacteraceae</taxon>
        <taxon>Bradyrhizobium</taxon>
    </lineage>
</organism>
<reference evidence="2" key="1">
    <citation type="submission" date="2024-08" db="EMBL/GenBank/DDBJ databases">
        <authorList>
            <person name="Chaddad Z."/>
            <person name="Lamrabet M."/>
            <person name="Bouhnik O."/>
            <person name="Alami S."/>
            <person name="Wipf D."/>
            <person name="Courty P.E."/>
            <person name="Missbah El Idrissi M."/>
        </authorList>
    </citation>
    <scope>NUCLEOTIDE SEQUENCE</scope>
    <source>
        <strain evidence="2">LLZ17</strain>
    </source>
</reference>
<dbReference type="AlphaFoldDB" id="A0AB39XGK6"/>
<dbReference type="RefSeq" id="WP_369720341.1">
    <property type="nucleotide sequence ID" value="NZ_CP165734.1"/>
</dbReference>
<protein>
    <recommendedName>
        <fullName evidence="3">Phage major capsid protein</fullName>
    </recommendedName>
</protein>
<sequence>MQNLETTIASLMKRDEQLAAKRAVAQDTLDKAISARQQELLAGDLDDQHALDKLQGAVDTAASTLAGIDDALAALAEQKAEAERQLAAERERGARAAAADKLHKQVAAIEAALPGYLEQSRVLADALSEIGHWHFESGQMASFVQNTMGQVEMAANFSFAELKAMPDAVREGRQAIPGEPAPMPVAVAEPEPPIMTVFMMRTAKYRDSDGRSRGAGQWQDVTMPMATAQLALDKGIAVPLTDRRRAELRGTRGGDFNFQAPDVIDLDTVEEPKNAPHIGPVLLAANFTPLPTAEPRTILIDVPRS</sequence>
<gene>
    <name evidence="2" type="ORF">AB8Z38_24610</name>
</gene>
<accession>A0AB39XGK6</accession>
<keyword evidence="1" id="KW-0175">Coiled coil</keyword>
<evidence type="ECO:0008006" key="3">
    <source>
        <dbReference type="Google" id="ProtNLM"/>
    </source>
</evidence>